<dbReference type="InterPro" id="IPR006429">
    <property type="entry name" value="Phage_lambda_portal"/>
</dbReference>
<dbReference type="Pfam" id="PF05136">
    <property type="entry name" value="Phage_portal_2"/>
    <property type="match status" value="1"/>
</dbReference>
<name>A0ABT5LWC1_9GAMM</name>
<gene>
    <name evidence="1" type="ORF">PSI14_18330</name>
</gene>
<accession>A0ABT5LWC1</accession>
<dbReference type="EMBL" id="JAQRFN010000038">
    <property type="protein sequence ID" value="MDC9598738.1"/>
    <property type="molecule type" value="Genomic_DNA"/>
</dbReference>
<dbReference type="Proteomes" id="UP001220225">
    <property type="component" value="Unassembled WGS sequence"/>
</dbReference>
<keyword evidence="2" id="KW-1185">Reference proteome</keyword>
<sequence length="548" mass="61681">MMAIQILGPDGKPLAPSRPRYSMLTGGSRVPYDAADSFSDQLANWQPALWSPDNEINIYRDRIVSRVRDLARNDGWAAGSITRVLDNAIGANFRPILKPDYRMLALLTGNKSFDVTWAAEYRKVVEAHWRSWADDPGRYCDVERNQTVSQMMRLAFRHKLLDGDALAVLQYRTDRLGQGRGRYATTIQIVDPDRLSNPQEMMDMEHVRGGVEIDSDGAPVAYHIREAHMGDWWSGKKTMTWKRIPRETSWGRPHVVHDYDHERGAQHRGNGMLTPVVQRLKMLIKYDQSELESAILNSIFAAYIESPYDPAAVEAALGDTGMNDDPNLGAYQSGRVEFHNERRLSLQNGARMPILYPGEKISTVNAARPHSNFEIFESAVLRNIASATGLSTQQVTQDWSDVNYSSARAAMLEAWKTLTRRRDDFSIGFAQPILSAFVEELHDTAELPLPNGAPDFLEARAAYCRARWIGPGRGWVDPVKEKEGVIMGLEAGLSTLEIEIAENAGGDWEEFMDQRAHEIQVCQERGLPLPSWAQSRLTADSKPEEFNP</sequence>
<dbReference type="NCBIfam" id="TIGR01539">
    <property type="entry name" value="portal_lambda"/>
    <property type="match status" value="1"/>
</dbReference>
<proteinExistence type="predicted"/>
<evidence type="ECO:0000313" key="1">
    <source>
        <dbReference type="EMBL" id="MDC9598738.1"/>
    </source>
</evidence>
<reference evidence="1 2" key="1">
    <citation type="submission" date="2023-02" db="EMBL/GenBank/DDBJ databases">
        <title>Entomopathogenic bacteria.</title>
        <authorList>
            <person name="Machado R.A."/>
        </authorList>
    </citation>
    <scope>NUCLEOTIDE SEQUENCE [LARGE SCALE GENOMIC DNA]</scope>
    <source>
        <strain evidence="1 2">XENO-2</strain>
    </source>
</reference>
<evidence type="ECO:0000313" key="2">
    <source>
        <dbReference type="Proteomes" id="UP001220225"/>
    </source>
</evidence>
<organism evidence="1 2">
    <name type="scientific">Xenorhabdus anantnagensis</name>
    <dbReference type="NCBI Taxonomy" id="3025875"/>
    <lineage>
        <taxon>Bacteria</taxon>
        <taxon>Pseudomonadati</taxon>
        <taxon>Pseudomonadota</taxon>
        <taxon>Gammaproteobacteria</taxon>
        <taxon>Enterobacterales</taxon>
        <taxon>Morganellaceae</taxon>
        <taxon>Xenorhabdus</taxon>
    </lineage>
</organism>
<protein>
    <submittedName>
        <fullName evidence="1">Phage portal protein</fullName>
    </submittedName>
</protein>
<comment type="caution">
    <text evidence="1">The sequence shown here is derived from an EMBL/GenBank/DDBJ whole genome shotgun (WGS) entry which is preliminary data.</text>
</comment>